<keyword evidence="2" id="KW-1185">Reference proteome</keyword>
<accession>A0A0V1FAG5</accession>
<dbReference type="Proteomes" id="UP000054995">
    <property type="component" value="Unassembled WGS sequence"/>
</dbReference>
<organism evidence="1 2">
    <name type="scientific">Trichinella pseudospiralis</name>
    <name type="common">Parasitic roundworm</name>
    <dbReference type="NCBI Taxonomy" id="6337"/>
    <lineage>
        <taxon>Eukaryota</taxon>
        <taxon>Metazoa</taxon>
        <taxon>Ecdysozoa</taxon>
        <taxon>Nematoda</taxon>
        <taxon>Enoplea</taxon>
        <taxon>Dorylaimia</taxon>
        <taxon>Trichinellida</taxon>
        <taxon>Trichinellidae</taxon>
        <taxon>Trichinella</taxon>
    </lineage>
</organism>
<sequence>MRNQYEILNKGVLIVDEDDDDDDFDVGNKIIGIAEERLVIVEQFAYKSYPKAGYLTAVDTEALT</sequence>
<protein>
    <submittedName>
        <fullName evidence="1">Uncharacterized protein</fullName>
    </submittedName>
</protein>
<dbReference type="AlphaFoldDB" id="A0A0V1FAG5"/>
<reference evidence="1 2" key="1">
    <citation type="submission" date="2015-01" db="EMBL/GenBank/DDBJ databases">
        <title>Evolution of Trichinella species and genotypes.</title>
        <authorList>
            <person name="Korhonen P.K."/>
            <person name="Edoardo P."/>
            <person name="Giuseppe L.R."/>
            <person name="Gasser R.B."/>
        </authorList>
    </citation>
    <scope>NUCLEOTIDE SEQUENCE [LARGE SCALE GENOMIC DNA]</scope>
    <source>
        <strain evidence="1">ISS470</strain>
    </source>
</reference>
<dbReference type="EMBL" id="JYDT01000150">
    <property type="protein sequence ID" value="KRY83130.1"/>
    <property type="molecule type" value="Genomic_DNA"/>
</dbReference>
<evidence type="ECO:0000313" key="2">
    <source>
        <dbReference type="Proteomes" id="UP000054995"/>
    </source>
</evidence>
<gene>
    <name evidence="1" type="ORF">T4D_15839</name>
</gene>
<proteinExistence type="predicted"/>
<comment type="caution">
    <text evidence="1">The sequence shown here is derived from an EMBL/GenBank/DDBJ whole genome shotgun (WGS) entry which is preliminary data.</text>
</comment>
<name>A0A0V1FAG5_TRIPS</name>
<evidence type="ECO:0000313" key="1">
    <source>
        <dbReference type="EMBL" id="KRY83130.1"/>
    </source>
</evidence>